<proteinExistence type="predicted"/>
<dbReference type="Gramene" id="KFK23315">
    <property type="protein sequence ID" value="KFK23315"/>
    <property type="gene ID" value="AALP_AAs74635U000300"/>
</dbReference>
<reference evidence="4" key="1">
    <citation type="journal article" date="2015" name="Nat. Plants">
        <title>Genome expansion of Arabis alpina linked with retrotransposition and reduced symmetric DNA methylation.</title>
        <authorList>
            <person name="Willing E.M."/>
            <person name="Rawat V."/>
            <person name="Mandakova T."/>
            <person name="Maumus F."/>
            <person name="James G.V."/>
            <person name="Nordstroem K.J."/>
            <person name="Becker C."/>
            <person name="Warthmann N."/>
            <person name="Chica C."/>
            <person name="Szarzynska B."/>
            <person name="Zytnicki M."/>
            <person name="Albani M.C."/>
            <person name="Kiefer C."/>
            <person name="Bergonzi S."/>
            <person name="Castaings L."/>
            <person name="Mateos J.L."/>
            <person name="Berns M.C."/>
            <person name="Bujdoso N."/>
            <person name="Piofczyk T."/>
            <person name="de Lorenzo L."/>
            <person name="Barrero-Sicilia C."/>
            <person name="Mateos I."/>
            <person name="Piednoel M."/>
            <person name="Hagmann J."/>
            <person name="Chen-Min-Tao R."/>
            <person name="Iglesias-Fernandez R."/>
            <person name="Schuster S.C."/>
            <person name="Alonso-Blanco C."/>
            <person name="Roudier F."/>
            <person name="Carbonero P."/>
            <person name="Paz-Ares J."/>
            <person name="Davis S.J."/>
            <person name="Pecinka A."/>
            <person name="Quesneville H."/>
            <person name="Colot V."/>
            <person name="Lysak M.A."/>
            <person name="Weigel D."/>
            <person name="Coupland G."/>
            <person name="Schneeberger K."/>
        </authorList>
    </citation>
    <scope>NUCLEOTIDE SEQUENCE [LARGE SCALE GENOMIC DNA]</scope>
    <source>
        <strain evidence="4">cv. Pajares</strain>
    </source>
</reference>
<dbReference type="OrthoDB" id="1114078at2759"/>
<sequence>MLDEVEQMKKAKKKRKVKVCPDPLGSTLSDETSLQRLRKKCRISEEIVLVVPDPADRADAPPPGYFTLFENYFDQCLLWFPFPRERGVEISIEHLSCLLDFRVRGRRKELKYFVTNIAKMGLINGFPSKDDHFDGPEAARTSRSSGVDAPRAVALTTVGFRLTSVVPKTPPTLIMRPHHSLTPDEVGRQHEQSQSRALMSSGKGKDIACGTPSKRQMVNTSLAVVVEREASASCGAATSVPLASRPLDPGDTFPPLFLHLDRLVGDTMRMFVPEIRSKKEWDAKLVKLRSRYAKEEDEIALLKSHLSSASDLQNTRVDEAVAGARDEISRRFEG</sequence>
<dbReference type="AlphaFoldDB" id="A0A087G0B3"/>
<feature type="compositionally biased region" description="Basic and acidic residues" evidence="2">
    <location>
        <begin position="181"/>
        <end position="193"/>
    </location>
</feature>
<evidence type="ECO:0000256" key="1">
    <source>
        <dbReference type="SAM" id="Coils"/>
    </source>
</evidence>
<dbReference type="Proteomes" id="UP000029120">
    <property type="component" value="Unassembled WGS sequence"/>
</dbReference>
<evidence type="ECO:0000256" key="2">
    <source>
        <dbReference type="SAM" id="MobiDB-lite"/>
    </source>
</evidence>
<dbReference type="EMBL" id="KL980127">
    <property type="protein sequence ID" value="KFK23315.1"/>
    <property type="molecule type" value="Genomic_DNA"/>
</dbReference>
<keyword evidence="4" id="KW-1185">Reference proteome</keyword>
<accession>A0A087G0B3</accession>
<gene>
    <name evidence="3" type="ORF">AALP_AAs74635U000300</name>
</gene>
<keyword evidence="1" id="KW-0175">Coiled coil</keyword>
<name>A0A087G0B3_ARAAL</name>
<evidence type="ECO:0000313" key="4">
    <source>
        <dbReference type="Proteomes" id="UP000029120"/>
    </source>
</evidence>
<feature type="region of interest" description="Disordered" evidence="2">
    <location>
        <begin position="171"/>
        <end position="212"/>
    </location>
</feature>
<feature type="coiled-coil region" evidence="1">
    <location>
        <begin position="278"/>
        <end position="305"/>
    </location>
</feature>
<evidence type="ECO:0000313" key="3">
    <source>
        <dbReference type="EMBL" id="KFK23315.1"/>
    </source>
</evidence>
<organism evidence="3 4">
    <name type="scientific">Arabis alpina</name>
    <name type="common">Alpine rock-cress</name>
    <dbReference type="NCBI Taxonomy" id="50452"/>
    <lineage>
        <taxon>Eukaryota</taxon>
        <taxon>Viridiplantae</taxon>
        <taxon>Streptophyta</taxon>
        <taxon>Embryophyta</taxon>
        <taxon>Tracheophyta</taxon>
        <taxon>Spermatophyta</taxon>
        <taxon>Magnoliopsida</taxon>
        <taxon>eudicotyledons</taxon>
        <taxon>Gunneridae</taxon>
        <taxon>Pentapetalae</taxon>
        <taxon>rosids</taxon>
        <taxon>malvids</taxon>
        <taxon>Brassicales</taxon>
        <taxon>Brassicaceae</taxon>
        <taxon>Arabideae</taxon>
        <taxon>Arabis</taxon>
    </lineage>
</organism>
<protein>
    <submittedName>
        <fullName evidence="3">Uncharacterized protein</fullName>
    </submittedName>
</protein>